<name>A0AAD7H949_9AGAR</name>
<dbReference type="EMBL" id="JARJLG010000358">
    <property type="protein sequence ID" value="KAJ7715019.1"/>
    <property type="molecule type" value="Genomic_DNA"/>
</dbReference>
<evidence type="ECO:0000313" key="2">
    <source>
        <dbReference type="EMBL" id="KAJ7715019.1"/>
    </source>
</evidence>
<evidence type="ECO:0000256" key="1">
    <source>
        <dbReference type="SAM" id="MobiDB-lite"/>
    </source>
</evidence>
<proteinExistence type="predicted"/>
<comment type="caution">
    <text evidence="2">The sequence shown here is derived from an EMBL/GenBank/DDBJ whole genome shotgun (WGS) entry which is preliminary data.</text>
</comment>
<sequence length="215" mass="23942">MPTRHCRSMQSSPNARKCRKDRAASSRAVRFESGLHPALCTPSHKNPNPKPNRDLISPPSRHPCPAGTRAILTVWIFCHSCGTTVTQLLDLDSLHGHGFRLCVGRAWRRTGTNQSCALTRVRRHYASNLNLSWHSASPSPPTSPGAGRFAVFARQAARTTCHGWPWTQSLGLLRPGFHEYDRMEHMLWRFSCPGAPNISLLQRQPNTSGPTPNQP</sequence>
<reference evidence="2" key="1">
    <citation type="submission" date="2023-03" db="EMBL/GenBank/DDBJ databases">
        <title>Massive genome expansion in bonnet fungi (Mycena s.s.) driven by repeated elements and novel gene families across ecological guilds.</title>
        <authorList>
            <consortium name="Lawrence Berkeley National Laboratory"/>
            <person name="Harder C.B."/>
            <person name="Miyauchi S."/>
            <person name="Viragh M."/>
            <person name="Kuo A."/>
            <person name="Thoen E."/>
            <person name="Andreopoulos B."/>
            <person name="Lu D."/>
            <person name="Skrede I."/>
            <person name="Drula E."/>
            <person name="Henrissat B."/>
            <person name="Morin E."/>
            <person name="Kohler A."/>
            <person name="Barry K."/>
            <person name="LaButti K."/>
            <person name="Morin E."/>
            <person name="Salamov A."/>
            <person name="Lipzen A."/>
            <person name="Mereny Z."/>
            <person name="Hegedus B."/>
            <person name="Baldrian P."/>
            <person name="Stursova M."/>
            <person name="Weitz H."/>
            <person name="Taylor A."/>
            <person name="Grigoriev I.V."/>
            <person name="Nagy L.G."/>
            <person name="Martin F."/>
            <person name="Kauserud H."/>
        </authorList>
    </citation>
    <scope>NUCLEOTIDE SEQUENCE</scope>
    <source>
        <strain evidence="2">CBHHK188m</strain>
    </source>
</reference>
<organism evidence="2 3">
    <name type="scientific">Mycena maculata</name>
    <dbReference type="NCBI Taxonomy" id="230809"/>
    <lineage>
        <taxon>Eukaryota</taxon>
        <taxon>Fungi</taxon>
        <taxon>Dikarya</taxon>
        <taxon>Basidiomycota</taxon>
        <taxon>Agaricomycotina</taxon>
        <taxon>Agaricomycetes</taxon>
        <taxon>Agaricomycetidae</taxon>
        <taxon>Agaricales</taxon>
        <taxon>Marasmiineae</taxon>
        <taxon>Mycenaceae</taxon>
        <taxon>Mycena</taxon>
    </lineage>
</organism>
<accession>A0AAD7H949</accession>
<keyword evidence="3" id="KW-1185">Reference proteome</keyword>
<dbReference type="AlphaFoldDB" id="A0AAD7H949"/>
<dbReference type="Proteomes" id="UP001215280">
    <property type="component" value="Unassembled WGS sequence"/>
</dbReference>
<protein>
    <submittedName>
        <fullName evidence="2">Uncharacterized protein</fullName>
    </submittedName>
</protein>
<feature type="region of interest" description="Disordered" evidence="1">
    <location>
        <begin position="1"/>
        <end position="61"/>
    </location>
</feature>
<gene>
    <name evidence="2" type="ORF">DFH07DRAFT_368950</name>
</gene>
<evidence type="ECO:0000313" key="3">
    <source>
        <dbReference type="Proteomes" id="UP001215280"/>
    </source>
</evidence>